<dbReference type="Proteomes" id="UP000800094">
    <property type="component" value="Unassembled WGS sequence"/>
</dbReference>
<protein>
    <recommendedName>
        <fullName evidence="1">BTB domain-containing protein</fullName>
    </recommendedName>
</protein>
<reference evidence="2" key="1">
    <citation type="journal article" date="2020" name="Stud. Mycol.">
        <title>101 Dothideomycetes genomes: a test case for predicting lifestyles and emergence of pathogens.</title>
        <authorList>
            <person name="Haridas S."/>
            <person name="Albert R."/>
            <person name="Binder M."/>
            <person name="Bloem J."/>
            <person name="Labutti K."/>
            <person name="Salamov A."/>
            <person name="Andreopoulos B."/>
            <person name="Baker S."/>
            <person name="Barry K."/>
            <person name="Bills G."/>
            <person name="Bluhm B."/>
            <person name="Cannon C."/>
            <person name="Castanera R."/>
            <person name="Culley D."/>
            <person name="Daum C."/>
            <person name="Ezra D."/>
            <person name="Gonzalez J."/>
            <person name="Henrissat B."/>
            <person name="Kuo A."/>
            <person name="Liang C."/>
            <person name="Lipzen A."/>
            <person name="Lutzoni F."/>
            <person name="Magnuson J."/>
            <person name="Mondo S."/>
            <person name="Nolan M."/>
            <person name="Ohm R."/>
            <person name="Pangilinan J."/>
            <person name="Park H.-J."/>
            <person name="Ramirez L."/>
            <person name="Alfaro M."/>
            <person name="Sun H."/>
            <person name="Tritt A."/>
            <person name="Yoshinaga Y."/>
            <person name="Zwiers L.-H."/>
            <person name="Turgeon B."/>
            <person name="Goodwin S."/>
            <person name="Spatafora J."/>
            <person name="Crous P."/>
            <person name="Grigoriev I."/>
        </authorList>
    </citation>
    <scope>NUCLEOTIDE SEQUENCE</scope>
    <source>
        <strain evidence="2">CBS 122368</strain>
    </source>
</reference>
<dbReference type="PANTHER" id="PTHR47843">
    <property type="entry name" value="BTB DOMAIN-CONTAINING PROTEIN-RELATED"/>
    <property type="match status" value="1"/>
</dbReference>
<dbReference type="InterPro" id="IPR000210">
    <property type="entry name" value="BTB/POZ_dom"/>
</dbReference>
<dbReference type="PROSITE" id="PS50097">
    <property type="entry name" value="BTB"/>
    <property type="match status" value="1"/>
</dbReference>
<accession>A0A6A6J1C6</accession>
<gene>
    <name evidence="2" type="ORF">BU26DRAFT_558109</name>
</gene>
<dbReference type="AlphaFoldDB" id="A0A6A6J1C6"/>
<dbReference type="PANTHER" id="PTHR47843:SF2">
    <property type="entry name" value="BTB DOMAIN-CONTAINING PROTEIN"/>
    <property type="match status" value="1"/>
</dbReference>
<dbReference type="InterPro" id="IPR011333">
    <property type="entry name" value="SKP1/BTB/POZ_sf"/>
</dbReference>
<keyword evidence="3" id="KW-1185">Reference proteome</keyword>
<dbReference type="GeneID" id="54585857"/>
<dbReference type="EMBL" id="ML987189">
    <property type="protein sequence ID" value="KAF2256665.1"/>
    <property type="molecule type" value="Genomic_DNA"/>
</dbReference>
<dbReference type="CDD" id="cd18186">
    <property type="entry name" value="BTB_POZ_ZBTB_KLHL-like"/>
    <property type="match status" value="1"/>
</dbReference>
<sequence length="225" mass="25631">MTASGLNIRQLCTEPTVTVKVGPEEKQFYVHKTLLTHHSEYFRKALQPGRFKEGQEGIVCLEDVDASVFGVFVDWLYRQTMPVSAGWGVTEVTKLCPSMMTRCNLLACLFVLADRFIVPKLKPDLTKLTVTFFNTFTGVPNHETITYAYGNLSPHSPFLQLLADAYCKNWKPSRDYKEWKSVGELPKDFFRRLVYRYARPDSPLRDVPLVASKYVAEPPAPRDSA</sequence>
<name>A0A6A6J1C6_9PLEO</name>
<organism evidence="2 3">
    <name type="scientific">Trematosphaeria pertusa</name>
    <dbReference type="NCBI Taxonomy" id="390896"/>
    <lineage>
        <taxon>Eukaryota</taxon>
        <taxon>Fungi</taxon>
        <taxon>Dikarya</taxon>
        <taxon>Ascomycota</taxon>
        <taxon>Pezizomycotina</taxon>
        <taxon>Dothideomycetes</taxon>
        <taxon>Pleosporomycetidae</taxon>
        <taxon>Pleosporales</taxon>
        <taxon>Massarineae</taxon>
        <taxon>Trematosphaeriaceae</taxon>
        <taxon>Trematosphaeria</taxon>
    </lineage>
</organism>
<dbReference type="Pfam" id="PF00651">
    <property type="entry name" value="BTB"/>
    <property type="match status" value="1"/>
</dbReference>
<evidence type="ECO:0000313" key="2">
    <source>
        <dbReference type="EMBL" id="KAF2256665.1"/>
    </source>
</evidence>
<dbReference type="SUPFAM" id="SSF54695">
    <property type="entry name" value="POZ domain"/>
    <property type="match status" value="1"/>
</dbReference>
<dbReference type="SMART" id="SM00225">
    <property type="entry name" value="BTB"/>
    <property type="match status" value="1"/>
</dbReference>
<feature type="domain" description="BTB" evidence="1">
    <location>
        <begin position="15"/>
        <end position="85"/>
    </location>
</feature>
<dbReference type="RefSeq" id="XP_033691669.1">
    <property type="nucleotide sequence ID" value="XM_033832527.1"/>
</dbReference>
<dbReference type="OrthoDB" id="194443at2759"/>
<dbReference type="Gene3D" id="3.30.710.10">
    <property type="entry name" value="Potassium Channel Kv1.1, Chain A"/>
    <property type="match status" value="1"/>
</dbReference>
<evidence type="ECO:0000259" key="1">
    <source>
        <dbReference type="PROSITE" id="PS50097"/>
    </source>
</evidence>
<evidence type="ECO:0000313" key="3">
    <source>
        <dbReference type="Proteomes" id="UP000800094"/>
    </source>
</evidence>
<proteinExistence type="predicted"/>